<dbReference type="Proteomes" id="UP001049176">
    <property type="component" value="Chromosome 10"/>
</dbReference>
<sequence>MQMHAETHALVRASRSSSPPEATMKRLRKDLKQRRTTVQISIFAAREEIIRINGEIIILGNLREQVDAMLQTKQNLEVLENEYWTTQKSLEALKDLALTHSHPIRKIPPEVLSYIFELAVETNLVFANPLGPLKTPSAVSLSVVCSWWRELALNSPTLWARISVYLHHRSISDSSQRKKMEYLQTVIKRARDAPLAVTIEFHAFQPENDTWPQHSSVVKCLLARPWRSTTIRHAFFGEGFLSIEKSGLGLMKRLESVQSLDFQEVIVCGKNHSIAPIAGHPLFRSGFYQYDFSKVRTLLLPPQNRPFSNLPTSLRRGIFNGSNLTILRICAGEEWNDTLELLRFSAASNLTLLSFHIFPSCLGLQRSTLAVQFLVLRELVVEVTEPSSGLQGSRGVIYRLHPLLAVQRVLQSIECFSLQSLVLQSSIASAQRNSYGPKIDVGMFREFIERSELKRLYRFGFCGFIVSESTASEMVEAVPGVREVKIGRLTDSWQSHSQGK</sequence>
<evidence type="ECO:0000259" key="3">
    <source>
        <dbReference type="Pfam" id="PF12937"/>
    </source>
</evidence>
<evidence type="ECO:0000256" key="2">
    <source>
        <dbReference type="SAM" id="MobiDB-lite"/>
    </source>
</evidence>
<protein>
    <recommendedName>
        <fullName evidence="3">F-box domain-containing protein</fullName>
    </recommendedName>
</protein>
<dbReference type="RefSeq" id="XP_043003423.1">
    <property type="nucleotide sequence ID" value="XM_043159817.1"/>
</dbReference>
<dbReference type="Pfam" id="PF12937">
    <property type="entry name" value="F-box-like"/>
    <property type="match status" value="1"/>
</dbReference>
<feature type="domain" description="F-box" evidence="3">
    <location>
        <begin position="105"/>
        <end position="163"/>
    </location>
</feature>
<reference evidence="4" key="1">
    <citation type="journal article" date="2021" name="Genome Biol. Evol.">
        <title>The assembled and annotated genome of the fairy-ring fungus Marasmius oreades.</title>
        <authorList>
            <person name="Hiltunen M."/>
            <person name="Ament-Velasquez S.L."/>
            <person name="Johannesson H."/>
        </authorList>
    </citation>
    <scope>NUCLEOTIDE SEQUENCE</scope>
    <source>
        <strain evidence="4">03SP1</strain>
    </source>
</reference>
<keyword evidence="5" id="KW-1185">Reference proteome</keyword>
<keyword evidence="1" id="KW-0175">Coiled coil</keyword>
<name>A0A9P7RNW5_9AGAR</name>
<proteinExistence type="predicted"/>
<dbReference type="EMBL" id="CM032190">
    <property type="protein sequence ID" value="KAG7086952.1"/>
    <property type="molecule type" value="Genomic_DNA"/>
</dbReference>
<dbReference type="SUPFAM" id="SSF81383">
    <property type="entry name" value="F-box domain"/>
    <property type="match status" value="1"/>
</dbReference>
<feature type="coiled-coil region" evidence="1">
    <location>
        <begin position="59"/>
        <end position="96"/>
    </location>
</feature>
<evidence type="ECO:0000256" key="1">
    <source>
        <dbReference type="SAM" id="Coils"/>
    </source>
</evidence>
<dbReference type="AlphaFoldDB" id="A0A9P7RNW5"/>
<evidence type="ECO:0000313" key="4">
    <source>
        <dbReference type="EMBL" id="KAG7086952.1"/>
    </source>
</evidence>
<dbReference type="Gene3D" id="1.20.1280.50">
    <property type="match status" value="1"/>
</dbReference>
<dbReference type="InterPro" id="IPR036047">
    <property type="entry name" value="F-box-like_dom_sf"/>
</dbReference>
<feature type="region of interest" description="Disordered" evidence="2">
    <location>
        <begin position="1"/>
        <end position="24"/>
    </location>
</feature>
<organism evidence="4 5">
    <name type="scientific">Marasmius oreades</name>
    <name type="common">fairy-ring Marasmius</name>
    <dbReference type="NCBI Taxonomy" id="181124"/>
    <lineage>
        <taxon>Eukaryota</taxon>
        <taxon>Fungi</taxon>
        <taxon>Dikarya</taxon>
        <taxon>Basidiomycota</taxon>
        <taxon>Agaricomycotina</taxon>
        <taxon>Agaricomycetes</taxon>
        <taxon>Agaricomycetidae</taxon>
        <taxon>Agaricales</taxon>
        <taxon>Marasmiineae</taxon>
        <taxon>Marasmiaceae</taxon>
        <taxon>Marasmius</taxon>
    </lineage>
</organism>
<dbReference type="OrthoDB" id="3266451at2759"/>
<dbReference type="GeneID" id="66071945"/>
<gene>
    <name evidence="4" type="ORF">E1B28_002869</name>
</gene>
<dbReference type="InterPro" id="IPR001810">
    <property type="entry name" value="F-box_dom"/>
</dbReference>
<dbReference type="KEGG" id="more:E1B28_002869"/>
<accession>A0A9P7RNW5</accession>
<evidence type="ECO:0000313" key="5">
    <source>
        <dbReference type="Proteomes" id="UP001049176"/>
    </source>
</evidence>
<comment type="caution">
    <text evidence="4">The sequence shown here is derived from an EMBL/GenBank/DDBJ whole genome shotgun (WGS) entry which is preliminary data.</text>
</comment>